<comment type="caution">
    <text evidence="2">The sequence shown here is derived from an EMBL/GenBank/DDBJ whole genome shotgun (WGS) entry which is preliminary data.</text>
</comment>
<keyword evidence="1" id="KW-0472">Membrane</keyword>
<dbReference type="AlphaFoldDB" id="A0A9W6H5F8"/>
<feature type="transmembrane region" description="Helical" evidence="1">
    <location>
        <begin position="122"/>
        <end position="143"/>
    </location>
</feature>
<dbReference type="Proteomes" id="UP001142462">
    <property type="component" value="Unassembled WGS sequence"/>
</dbReference>
<keyword evidence="1" id="KW-0812">Transmembrane</keyword>
<feature type="transmembrane region" description="Helical" evidence="1">
    <location>
        <begin position="353"/>
        <end position="373"/>
    </location>
</feature>
<keyword evidence="1" id="KW-1133">Transmembrane helix</keyword>
<dbReference type="EMBL" id="BSEJ01000021">
    <property type="protein sequence ID" value="GLJ62971.1"/>
    <property type="molecule type" value="Genomic_DNA"/>
</dbReference>
<feature type="transmembrane region" description="Helical" evidence="1">
    <location>
        <begin position="28"/>
        <end position="47"/>
    </location>
</feature>
<feature type="transmembrane region" description="Helical" evidence="1">
    <location>
        <begin position="59"/>
        <end position="81"/>
    </location>
</feature>
<reference evidence="2" key="2">
    <citation type="submission" date="2023-01" db="EMBL/GenBank/DDBJ databases">
        <authorList>
            <person name="Sun Q."/>
            <person name="Evtushenko L."/>
        </authorList>
    </citation>
    <scope>NUCLEOTIDE SEQUENCE</scope>
    <source>
        <strain evidence="2">VKM Ac-1020</strain>
    </source>
</reference>
<evidence type="ECO:0000313" key="2">
    <source>
        <dbReference type="EMBL" id="GLJ62971.1"/>
    </source>
</evidence>
<feature type="transmembrane region" description="Helical" evidence="1">
    <location>
        <begin position="247"/>
        <end position="275"/>
    </location>
</feature>
<gene>
    <name evidence="2" type="ORF">GCM10017576_31020</name>
</gene>
<feature type="transmembrane region" description="Helical" evidence="1">
    <location>
        <begin position="149"/>
        <end position="172"/>
    </location>
</feature>
<dbReference type="RefSeq" id="WP_271174649.1">
    <property type="nucleotide sequence ID" value="NZ_BSEJ01000021.1"/>
</dbReference>
<sequence length="398" mass="41264">MSGPRDTEPLPVGPALAFAAGLARTTGGAFVASGIVFVVVLVTGIIGEEAYSLPSVFDAMLRALMGGVLVVTGAALLVELLRGIAERRMRLRAAERRHAQPTAPRVPVVEARRLREDPYGGIMVLAWFAVVLGPVTALVDLVSGFDYDGIALLAGVGITLAAVGLFALRGWLGRRWEARAKRLPGPGGGARMAHPRPAGAKRREGRWAAAGFALQLGAYVFFAGVLLRQPCRDCDPVDYGGGPIEGVIDALVSVGGVLILIPIALLLLSTVPFLVRTAVLERRTLRAAREDALSPSADVDAQLTGAGALSHLASGLTVTGFLLVILGATPWTVLANDSAGDDDIAALAAFQPLLAPGWALIAAGLAVGIAGVVETRARRAAIHRALPQYDVGVAAEES</sequence>
<reference evidence="2" key="1">
    <citation type="journal article" date="2014" name="Int. J. Syst. Evol. Microbiol.">
        <title>Complete genome sequence of Corynebacterium casei LMG S-19264T (=DSM 44701T), isolated from a smear-ripened cheese.</title>
        <authorList>
            <consortium name="US DOE Joint Genome Institute (JGI-PGF)"/>
            <person name="Walter F."/>
            <person name="Albersmeier A."/>
            <person name="Kalinowski J."/>
            <person name="Ruckert C."/>
        </authorList>
    </citation>
    <scope>NUCLEOTIDE SEQUENCE</scope>
    <source>
        <strain evidence="2">VKM Ac-1020</strain>
    </source>
</reference>
<evidence type="ECO:0000313" key="3">
    <source>
        <dbReference type="Proteomes" id="UP001142462"/>
    </source>
</evidence>
<feature type="transmembrane region" description="Helical" evidence="1">
    <location>
        <begin position="312"/>
        <end position="333"/>
    </location>
</feature>
<keyword evidence="3" id="KW-1185">Reference proteome</keyword>
<name>A0A9W6H5F8_9MICO</name>
<protein>
    <submittedName>
        <fullName evidence="2">Uncharacterized protein</fullName>
    </submittedName>
</protein>
<proteinExistence type="predicted"/>
<organism evidence="2 3">
    <name type="scientific">Microbacterium barkeri</name>
    <dbReference type="NCBI Taxonomy" id="33917"/>
    <lineage>
        <taxon>Bacteria</taxon>
        <taxon>Bacillati</taxon>
        <taxon>Actinomycetota</taxon>
        <taxon>Actinomycetes</taxon>
        <taxon>Micrococcales</taxon>
        <taxon>Microbacteriaceae</taxon>
        <taxon>Microbacterium</taxon>
    </lineage>
</organism>
<feature type="transmembrane region" description="Helical" evidence="1">
    <location>
        <begin position="207"/>
        <end position="227"/>
    </location>
</feature>
<evidence type="ECO:0000256" key="1">
    <source>
        <dbReference type="SAM" id="Phobius"/>
    </source>
</evidence>
<accession>A0A9W6H5F8</accession>